<dbReference type="EMBL" id="JAHMHQ010000006">
    <property type="protein sequence ID" value="KAK1638828.1"/>
    <property type="molecule type" value="Genomic_DNA"/>
</dbReference>
<organism evidence="2 3">
    <name type="scientific">Colletotrichum phormii</name>
    <dbReference type="NCBI Taxonomy" id="359342"/>
    <lineage>
        <taxon>Eukaryota</taxon>
        <taxon>Fungi</taxon>
        <taxon>Dikarya</taxon>
        <taxon>Ascomycota</taxon>
        <taxon>Pezizomycotina</taxon>
        <taxon>Sordariomycetes</taxon>
        <taxon>Hypocreomycetidae</taxon>
        <taxon>Glomerellales</taxon>
        <taxon>Glomerellaceae</taxon>
        <taxon>Colletotrichum</taxon>
        <taxon>Colletotrichum acutatum species complex</taxon>
    </lineage>
</organism>
<evidence type="ECO:0000256" key="1">
    <source>
        <dbReference type="SAM" id="MobiDB-lite"/>
    </source>
</evidence>
<dbReference type="GeneID" id="85467287"/>
<feature type="compositionally biased region" description="Low complexity" evidence="1">
    <location>
        <begin position="86"/>
        <end position="95"/>
    </location>
</feature>
<keyword evidence="3" id="KW-1185">Reference proteome</keyword>
<comment type="caution">
    <text evidence="2">The sequence shown here is derived from an EMBL/GenBank/DDBJ whole genome shotgun (WGS) entry which is preliminary data.</text>
</comment>
<feature type="compositionally biased region" description="Basic residues" evidence="1">
    <location>
        <begin position="96"/>
        <end position="105"/>
    </location>
</feature>
<name>A0AAJ0EH42_9PEZI</name>
<gene>
    <name evidence="2" type="ORF">BDP81DRAFT_192177</name>
</gene>
<reference evidence="2" key="1">
    <citation type="submission" date="2021-06" db="EMBL/GenBank/DDBJ databases">
        <title>Comparative genomics, transcriptomics and evolutionary studies reveal genomic signatures of adaptation to plant cell wall in hemibiotrophic fungi.</title>
        <authorList>
            <consortium name="DOE Joint Genome Institute"/>
            <person name="Baroncelli R."/>
            <person name="Diaz J.F."/>
            <person name="Benocci T."/>
            <person name="Peng M."/>
            <person name="Battaglia E."/>
            <person name="Haridas S."/>
            <person name="Andreopoulos W."/>
            <person name="Labutti K."/>
            <person name="Pangilinan J."/>
            <person name="Floch G.L."/>
            <person name="Makela M.R."/>
            <person name="Henrissat B."/>
            <person name="Grigoriev I.V."/>
            <person name="Crouch J.A."/>
            <person name="De Vries R.P."/>
            <person name="Sukno S.A."/>
            <person name="Thon M.R."/>
        </authorList>
    </citation>
    <scope>NUCLEOTIDE SEQUENCE</scope>
    <source>
        <strain evidence="2">CBS 102054</strain>
    </source>
</reference>
<feature type="region of interest" description="Disordered" evidence="1">
    <location>
        <begin position="86"/>
        <end position="116"/>
    </location>
</feature>
<evidence type="ECO:0000313" key="2">
    <source>
        <dbReference type="EMBL" id="KAK1638828.1"/>
    </source>
</evidence>
<evidence type="ECO:0000313" key="3">
    <source>
        <dbReference type="Proteomes" id="UP001243989"/>
    </source>
</evidence>
<accession>A0AAJ0EH42</accession>
<dbReference type="Proteomes" id="UP001243989">
    <property type="component" value="Unassembled WGS sequence"/>
</dbReference>
<dbReference type="AlphaFoldDB" id="A0AAJ0EH42"/>
<sequence length="160" mass="17165">MTTGRGGAKVVGVGKDLRLFLPPGAPHEVEEASPTQPLPSKMADNPAHALLQSCGSPSSHPIFYKVHDALSVLSGYLSMYILTQASSRRSASGQQTRRRRRRLRKAPPTGFSGGRAARREVTAVGESFDVGRLQMVCNPTIAVSVLPYSVPREREGGNVV</sequence>
<protein>
    <submittedName>
        <fullName evidence="2">Uncharacterized protein</fullName>
    </submittedName>
</protein>
<proteinExistence type="predicted"/>
<dbReference type="RefSeq" id="XP_060447435.1">
    <property type="nucleotide sequence ID" value="XM_060582425.1"/>
</dbReference>